<name>A0A9P8PVM5_9ASCO</name>
<gene>
    <name evidence="13" type="ORF">WICMUC_001648</name>
</gene>
<evidence type="ECO:0000256" key="1">
    <source>
        <dbReference type="ARBA" id="ARBA00004115"/>
    </source>
</evidence>
<keyword evidence="7" id="KW-0256">Endoplasmic reticulum</keyword>
<dbReference type="GO" id="GO:0072546">
    <property type="term" value="C:EMC complex"/>
    <property type="evidence" value="ECO:0007669"/>
    <property type="project" value="InterPro"/>
</dbReference>
<reference evidence="13" key="1">
    <citation type="journal article" date="2021" name="Open Biol.">
        <title>Shared evolutionary footprints suggest mitochondrial oxidative damage underlies multiple complex I losses in fungi.</title>
        <authorList>
            <person name="Schikora-Tamarit M.A."/>
            <person name="Marcet-Houben M."/>
            <person name="Nosek J."/>
            <person name="Gabaldon T."/>
        </authorList>
    </citation>
    <scope>NUCLEOTIDE SEQUENCE</scope>
    <source>
        <strain evidence="13">CBS6341</strain>
    </source>
</reference>
<feature type="domain" description="ER membrane protein complex subunit 1 C-terminal" evidence="12">
    <location>
        <begin position="688"/>
        <end position="900"/>
    </location>
</feature>
<dbReference type="AlphaFoldDB" id="A0A9P8PVM5"/>
<dbReference type="SUPFAM" id="SSF50998">
    <property type="entry name" value="Quinoprotein alcohol dehydrogenase-like"/>
    <property type="match status" value="1"/>
</dbReference>
<keyword evidence="5" id="KW-0812">Transmembrane</keyword>
<evidence type="ECO:0000313" key="13">
    <source>
        <dbReference type="EMBL" id="KAH3678219.1"/>
    </source>
</evidence>
<evidence type="ECO:0000256" key="4">
    <source>
        <dbReference type="ARBA" id="ARBA00020824"/>
    </source>
</evidence>
<dbReference type="PANTHER" id="PTHR21573:SF0">
    <property type="entry name" value="ER MEMBRANE PROTEIN COMPLEX SUBUNIT 1"/>
    <property type="match status" value="1"/>
</dbReference>
<evidence type="ECO:0000256" key="11">
    <source>
        <dbReference type="SAM" id="SignalP"/>
    </source>
</evidence>
<comment type="similarity">
    <text evidence="2">Belongs to the EMC1 family.</text>
</comment>
<dbReference type="EMBL" id="JAEUBF010000485">
    <property type="protein sequence ID" value="KAH3678219.1"/>
    <property type="molecule type" value="Genomic_DNA"/>
</dbReference>
<comment type="subunit">
    <text evidence="3">Component of the ER membrane protein complex (EMC).</text>
</comment>
<organism evidence="13 14">
    <name type="scientific">Wickerhamomyces mucosus</name>
    <dbReference type="NCBI Taxonomy" id="1378264"/>
    <lineage>
        <taxon>Eukaryota</taxon>
        <taxon>Fungi</taxon>
        <taxon>Dikarya</taxon>
        <taxon>Ascomycota</taxon>
        <taxon>Saccharomycotina</taxon>
        <taxon>Saccharomycetes</taxon>
        <taxon>Phaffomycetales</taxon>
        <taxon>Wickerhamomycetaceae</taxon>
        <taxon>Wickerhamomyces</taxon>
    </lineage>
</organism>
<evidence type="ECO:0000256" key="10">
    <source>
        <dbReference type="ARBA" id="ARBA00023180"/>
    </source>
</evidence>
<dbReference type="Gene3D" id="2.40.128.630">
    <property type="match status" value="1"/>
</dbReference>
<sequence>MIFQLVLLISLISLISIPVNAVFAGEAFVKDWYTQQVGSLNPQNIHFNQLDSSINLLTESGVFTRIDSNGEIDWRLKFDHLNISSPQFIKTIKDKNQQLLVALNYNDQFSNLQIFNPTLGFLIDDSVATFDQRITFLETFDDSILVILFNGDVVILNFEGEIKSKFNLVYLKSNDNVQASVLNNHNIIITYEKDSKINYVFYKDNTEEINPFSFHELQIPFDSIKEFVGTKIIYEENDDYYAININKLTGDESKPWKFPKFDKFIPIESSNLLAFEKNHNIEIYSLEDGFIKKFEIINVHKYQLLFNKENDLFTLITEFHIRLIDSDSGLELISYFIGSGPLQFDSISSISSISNIETNQINTILHFKNETYKALKNDEELWTQDWSLSNILSYTIVNIEEELTFTKDEIFYEEGLNILDAYVFRVKEHLNELYEAYDGFWEFLTKYFEGDYQYENSNDKVFGFIKYLIVGTKSGQVSALNISNGDKVWSFNTDLINEILEIENINNQKVKVYTKSGNVFVLDSLTGELKNNQRIASPLNKVIKLDDSSQQHLLELESGFDVILSENQTIYNENIFFTKHNEKSIQGYRIYGKSSFKTWEFKVNSDDTIVGISQRDPDQKVSNIGYVLGNKDVLYKYLYPNVAAFGVYDSKSSILYVHIIDIITGELLYSTHHDEVVSKDSFNIVFGEHWVVYSYYSKFPVPEQKIVVLDLFESLTPNERISKEIEISSFENKILPKVSSKSFIIPFKINSIGLSNTRFGVTTKSIILFLNNQLAVIPKFILNSRRVEGRDLDAIEKSEPMLLPYDPIITIDDSEHVISHERELLGIEEIISVPTNIESNSIVCAFGLDIFCTRITPSNEFDRLSSGFDKGKLIISILVLIVLNYILKPIISSRELKNQWIVES</sequence>
<dbReference type="PANTHER" id="PTHR21573">
    <property type="entry name" value="ER MEMBRANE PROTEIN COMPLEX SUBUNIT 1"/>
    <property type="match status" value="1"/>
</dbReference>
<evidence type="ECO:0000256" key="7">
    <source>
        <dbReference type="ARBA" id="ARBA00022824"/>
    </source>
</evidence>
<dbReference type="InterPro" id="IPR026895">
    <property type="entry name" value="EMC1"/>
</dbReference>
<comment type="caution">
    <text evidence="13">The sequence shown here is derived from an EMBL/GenBank/DDBJ whole genome shotgun (WGS) entry which is preliminary data.</text>
</comment>
<evidence type="ECO:0000256" key="3">
    <source>
        <dbReference type="ARBA" id="ARBA00011276"/>
    </source>
</evidence>
<evidence type="ECO:0000259" key="12">
    <source>
        <dbReference type="Pfam" id="PF07774"/>
    </source>
</evidence>
<keyword evidence="9" id="KW-0472">Membrane</keyword>
<keyword evidence="6 11" id="KW-0732">Signal</keyword>
<dbReference type="InterPro" id="IPR011047">
    <property type="entry name" value="Quinoprotein_ADH-like_sf"/>
</dbReference>
<dbReference type="GO" id="GO:0034975">
    <property type="term" value="P:protein folding in endoplasmic reticulum"/>
    <property type="evidence" value="ECO:0007669"/>
    <property type="project" value="TreeGrafter"/>
</dbReference>
<dbReference type="Proteomes" id="UP000769528">
    <property type="component" value="Unassembled WGS sequence"/>
</dbReference>
<evidence type="ECO:0000256" key="2">
    <source>
        <dbReference type="ARBA" id="ARBA00007904"/>
    </source>
</evidence>
<feature type="chain" id="PRO_5040363948" description="ER membrane protein complex subunit 1" evidence="11">
    <location>
        <begin position="22"/>
        <end position="904"/>
    </location>
</feature>
<reference evidence="13" key="2">
    <citation type="submission" date="2021-01" db="EMBL/GenBank/DDBJ databases">
        <authorList>
            <person name="Schikora-Tamarit M.A."/>
        </authorList>
    </citation>
    <scope>NUCLEOTIDE SEQUENCE</scope>
    <source>
        <strain evidence="13">CBS6341</strain>
    </source>
</reference>
<evidence type="ECO:0000256" key="5">
    <source>
        <dbReference type="ARBA" id="ARBA00022692"/>
    </source>
</evidence>
<keyword evidence="14" id="KW-1185">Reference proteome</keyword>
<keyword evidence="8" id="KW-1133">Transmembrane helix</keyword>
<accession>A0A9P8PVM5</accession>
<protein>
    <recommendedName>
        <fullName evidence="4">ER membrane protein complex subunit 1</fullName>
    </recommendedName>
</protein>
<evidence type="ECO:0000256" key="6">
    <source>
        <dbReference type="ARBA" id="ARBA00022729"/>
    </source>
</evidence>
<feature type="signal peptide" evidence="11">
    <location>
        <begin position="1"/>
        <end position="21"/>
    </location>
</feature>
<evidence type="ECO:0000313" key="14">
    <source>
        <dbReference type="Proteomes" id="UP000769528"/>
    </source>
</evidence>
<dbReference type="Pfam" id="PF07774">
    <property type="entry name" value="EMC1_C"/>
    <property type="match status" value="1"/>
</dbReference>
<evidence type="ECO:0000256" key="9">
    <source>
        <dbReference type="ARBA" id="ARBA00023136"/>
    </source>
</evidence>
<evidence type="ECO:0000256" key="8">
    <source>
        <dbReference type="ARBA" id="ARBA00022989"/>
    </source>
</evidence>
<dbReference type="InterPro" id="IPR011678">
    <property type="entry name" value="EMC1_C"/>
</dbReference>
<comment type="subcellular location">
    <subcellularLocation>
        <location evidence="1">Endoplasmic reticulum membrane</location>
        <topology evidence="1">Single-pass type I membrane protein</topology>
    </subcellularLocation>
</comment>
<proteinExistence type="inferred from homology"/>
<keyword evidence="10" id="KW-0325">Glycoprotein</keyword>
<dbReference type="OrthoDB" id="28092at2759"/>